<evidence type="ECO:0000256" key="2">
    <source>
        <dbReference type="ARBA" id="ARBA00022729"/>
    </source>
</evidence>
<accession>A0AAV9FGG9</accession>
<evidence type="ECO:0000256" key="3">
    <source>
        <dbReference type="ARBA" id="ARBA00022737"/>
    </source>
</evidence>
<evidence type="ECO:0000313" key="6">
    <source>
        <dbReference type="EMBL" id="KAK1325123.1"/>
    </source>
</evidence>
<dbReference type="InterPro" id="IPR001611">
    <property type="entry name" value="Leu-rich_rpt"/>
</dbReference>
<reference evidence="6" key="1">
    <citation type="journal article" date="2023" name="Nat. Commun.">
        <title>Diploid and tetraploid genomes of Acorus and the evolution of monocots.</title>
        <authorList>
            <person name="Ma L."/>
            <person name="Liu K.W."/>
            <person name="Li Z."/>
            <person name="Hsiao Y.Y."/>
            <person name="Qi Y."/>
            <person name="Fu T."/>
            <person name="Tang G.D."/>
            <person name="Zhang D."/>
            <person name="Sun W.H."/>
            <person name="Liu D.K."/>
            <person name="Li Y."/>
            <person name="Chen G.Z."/>
            <person name="Liu X.D."/>
            <person name="Liao X.Y."/>
            <person name="Jiang Y.T."/>
            <person name="Yu X."/>
            <person name="Hao Y."/>
            <person name="Huang J."/>
            <person name="Zhao X.W."/>
            <person name="Ke S."/>
            <person name="Chen Y.Y."/>
            <person name="Wu W.L."/>
            <person name="Hsu J.L."/>
            <person name="Lin Y.F."/>
            <person name="Huang M.D."/>
            <person name="Li C.Y."/>
            <person name="Huang L."/>
            <person name="Wang Z.W."/>
            <person name="Zhao X."/>
            <person name="Zhong W.Y."/>
            <person name="Peng D.H."/>
            <person name="Ahmad S."/>
            <person name="Lan S."/>
            <person name="Zhang J.S."/>
            <person name="Tsai W.C."/>
            <person name="Van de Peer Y."/>
            <person name="Liu Z.J."/>
        </authorList>
    </citation>
    <scope>NUCLEOTIDE SEQUENCE</scope>
    <source>
        <strain evidence="6">CP</strain>
    </source>
</reference>
<evidence type="ECO:0000256" key="5">
    <source>
        <dbReference type="SAM" id="SignalP"/>
    </source>
</evidence>
<organism evidence="6 7">
    <name type="scientific">Acorus calamus</name>
    <name type="common">Sweet flag</name>
    <dbReference type="NCBI Taxonomy" id="4465"/>
    <lineage>
        <taxon>Eukaryota</taxon>
        <taxon>Viridiplantae</taxon>
        <taxon>Streptophyta</taxon>
        <taxon>Embryophyta</taxon>
        <taxon>Tracheophyta</taxon>
        <taxon>Spermatophyta</taxon>
        <taxon>Magnoliopsida</taxon>
        <taxon>Liliopsida</taxon>
        <taxon>Acoraceae</taxon>
        <taxon>Acorus</taxon>
    </lineage>
</organism>
<dbReference type="SUPFAM" id="SSF52058">
    <property type="entry name" value="L domain-like"/>
    <property type="match status" value="1"/>
</dbReference>
<keyword evidence="7" id="KW-1185">Reference proteome</keyword>
<keyword evidence="1" id="KW-0433">Leucine-rich repeat</keyword>
<evidence type="ECO:0000256" key="1">
    <source>
        <dbReference type="ARBA" id="ARBA00022614"/>
    </source>
</evidence>
<dbReference type="FunFam" id="3.80.10.10:FF:000041">
    <property type="entry name" value="LRR receptor-like serine/threonine-protein kinase ERECTA"/>
    <property type="match status" value="1"/>
</dbReference>
<keyword evidence="4" id="KW-0325">Glycoprotein</keyword>
<feature type="chain" id="PRO_5043967543" evidence="5">
    <location>
        <begin position="23"/>
        <end position="424"/>
    </location>
</feature>
<keyword evidence="2 5" id="KW-0732">Signal</keyword>
<keyword evidence="3" id="KW-0677">Repeat</keyword>
<evidence type="ECO:0000313" key="7">
    <source>
        <dbReference type="Proteomes" id="UP001180020"/>
    </source>
</evidence>
<dbReference type="Proteomes" id="UP001180020">
    <property type="component" value="Unassembled WGS sequence"/>
</dbReference>
<dbReference type="AlphaFoldDB" id="A0AAV9FGG9"/>
<protein>
    <submittedName>
        <fullName evidence="6">Inactive leucine-rich repeat receptor-like protein kinase</fullName>
    </submittedName>
</protein>
<dbReference type="InterPro" id="IPR032675">
    <property type="entry name" value="LRR_dom_sf"/>
</dbReference>
<feature type="signal peptide" evidence="5">
    <location>
        <begin position="1"/>
        <end position="22"/>
    </location>
</feature>
<keyword evidence="6" id="KW-0418">Kinase</keyword>
<gene>
    <name evidence="6" type="ORF">QJS10_CPA01g02414</name>
</gene>
<dbReference type="PANTHER" id="PTHR48009:SF7">
    <property type="entry name" value="LEUCINE-RICH REPEAT (LRR) FAMILY PROTEIN"/>
    <property type="match status" value="1"/>
</dbReference>
<dbReference type="Gene3D" id="3.80.10.10">
    <property type="entry name" value="Ribonuclease Inhibitor"/>
    <property type="match status" value="3"/>
</dbReference>
<reference evidence="6" key="2">
    <citation type="submission" date="2023-06" db="EMBL/GenBank/DDBJ databases">
        <authorList>
            <person name="Ma L."/>
            <person name="Liu K.-W."/>
            <person name="Li Z."/>
            <person name="Hsiao Y.-Y."/>
            <person name="Qi Y."/>
            <person name="Fu T."/>
            <person name="Tang G."/>
            <person name="Zhang D."/>
            <person name="Sun W.-H."/>
            <person name="Liu D.-K."/>
            <person name="Li Y."/>
            <person name="Chen G.-Z."/>
            <person name="Liu X.-D."/>
            <person name="Liao X.-Y."/>
            <person name="Jiang Y.-T."/>
            <person name="Yu X."/>
            <person name="Hao Y."/>
            <person name="Huang J."/>
            <person name="Zhao X.-W."/>
            <person name="Ke S."/>
            <person name="Chen Y.-Y."/>
            <person name="Wu W.-L."/>
            <person name="Hsu J.-L."/>
            <person name="Lin Y.-F."/>
            <person name="Huang M.-D."/>
            <person name="Li C.-Y."/>
            <person name="Huang L."/>
            <person name="Wang Z.-W."/>
            <person name="Zhao X."/>
            <person name="Zhong W.-Y."/>
            <person name="Peng D.-H."/>
            <person name="Ahmad S."/>
            <person name="Lan S."/>
            <person name="Zhang J.-S."/>
            <person name="Tsai W.-C."/>
            <person name="Van De Peer Y."/>
            <person name="Liu Z.-J."/>
        </authorList>
    </citation>
    <scope>NUCLEOTIDE SEQUENCE</scope>
    <source>
        <strain evidence="6">CP</strain>
        <tissue evidence="6">Leaves</tissue>
    </source>
</reference>
<comment type="caution">
    <text evidence="6">The sequence shown here is derived from an EMBL/GenBank/DDBJ whole genome shotgun (WGS) entry which is preliminary data.</text>
</comment>
<sequence length="424" mass="45258">MSLTFLALHLLLLFLSPSPATSTTFPGDIEALKSLKSAIDPASITPGSCLSTWSFAAGDPCDNLFAGDLFTCGLRCDLSVSSFLRVTDISLDPAGYSGALSAAVFRLPYLQSFDASDNLLHGPIPNPTSASSLRRLALSSNAFSGEIPLSIGSISSLEELFLDNNRLSGPIPPSIANLRNLKRLEVQSNKLSGDLPDLNGLSGLYFFDASDNALSGPIADKLPTSLVEVAMRNNRLDGVLDGEATVRRLGFLQVLDLSHNALSGPVPSQLFDHPSLEQLTLSFNGFTALNPPLWSGATTSRLIAVDLGHNQIDGWLPGFMAAMPRLTAVSLEYNRFTGLIPYQYALRAVAAAMVGGGGVPFQRLVLAGNYLYGPIPGLLMALKQGGLISLGDNCLFRCPRYLFFCQGGRQKSMQVCKDFNPVIP</sequence>
<name>A0AAV9FGG9_ACOCL</name>
<dbReference type="Pfam" id="PF00560">
    <property type="entry name" value="LRR_1"/>
    <property type="match status" value="3"/>
</dbReference>
<dbReference type="GO" id="GO:0016301">
    <property type="term" value="F:kinase activity"/>
    <property type="evidence" value="ECO:0007669"/>
    <property type="project" value="UniProtKB-KW"/>
</dbReference>
<dbReference type="EMBL" id="JAUJYO010000001">
    <property type="protein sequence ID" value="KAK1325123.1"/>
    <property type="molecule type" value="Genomic_DNA"/>
</dbReference>
<dbReference type="PANTHER" id="PTHR48009">
    <property type="entry name" value="LEUCINE-RICH REPEAT (LRR) FAMILY PROTEIN"/>
    <property type="match status" value="1"/>
</dbReference>
<keyword evidence="6" id="KW-0808">Transferase</keyword>
<keyword evidence="6" id="KW-0675">Receptor</keyword>
<dbReference type="InterPro" id="IPR053213">
    <property type="entry name" value="RLP29"/>
</dbReference>
<proteinExistence type="predicted"/>
<evidence type="ECO:0000256" key="4">
    <source>
        <dbReference type="ARBA" id="ARBA00023180"/>
    </source>
</evidence>